<gene>
    <name evidence="1" type="ORF">LCMAC102_00740</name>
</gene>
<organism evidence="1">
    <name type="scientific">Marseillevirus LCMAC102</name>
    <dbReference type="NCBI Taxonomy" id="2506603"/>
    <lineage>
        <taxon>Viruses</taxon>
        <taxon>Varidnaviria</taxon>
        <taxon>Bamfordvirae</taxon>
        <taxon>Nucleocytoviricota</taxon>
        <taxon>Megaviricetes</taxon>
        <taxon>Pimascovirales</taxon>
        <taxon>Pimascovirales incertae sedis</taxon>
        <taxon>Marseilleviridae</taxon>
    </lineage>
</organism>
<evidence type="ECO:0000313" key="1">
    <source>
        <dbReference type="EMBL" id="QBK86279.1"/>
    </source>
</evidence>
<reference evidence="1" key="1">
    <citation type="journal article" date="2019" name="MBio">
        <title>Virus Genomes from Deep Sea Sediments Expand the Ocean Megavirome and Support Independent Origins of Viral Gigantism.</title>
        <authorList>
            <person name="Backstrom D."/>
            <person name="Yutin N."/>
            <person name="Jorgensen S.L."/>
            <person name="Dharamshi J."/>
            <person name="Homa F."/>
            <person name="Zaremba-Niedwiedzka K."/>
            <person name="Spang A."/>
            <person name="Wolf Y.I."/>
            <person name="Koonin E.V."/>
            <person name="Ettema T.J."/>
        </authorList>
    </citation>
    <scope>NUCLEOTIDE SEQUENCE</scope>
</reference>
<proteinExistence type="predicted"/>
<protein>
    <submittedName>
        <fullName evidence="1">Uncharacterized protein</fullName>
    </submittedName>
</protein>
<name>A0A481YT69_9VIRU</name>
<accession>A0A481YT69</accession>
<dbReference type="EMBL" id="MK500334">
    <property type="protein sequence ID" value="QBK86279.1"/>
    <property type="molecule type" value="Genomic_DNA"/>
</dbReference>
<sequence>MQSYNCKNCDHLFKPRKPYYKVCPTCHNTPVRNSSPTRTYINVESIKLNGQQRWFDRETKILFDRETQEAYGVLVGDKVKSLGDKQIRWLETSNIEIVKKEKFKPCHKNSPNFYLLSDPGDRHEDMSPLGLFSDMHELFKYLKTIDDAERDLFIHILKLNEEWDYQIRINFDLDYIIHMEKDCIVINNEKYTLSNLPRHLEGNLR</sequence>